<proteinExistence type="predicted"/>
<dbReference type="Proteomes" id="UP001652582">
    <property type="component" value="Chromosome 20"/>
</dbReference>
<feature type="signal peptide" evidence="1">
    <location>
        <begin position="1"/>
        <end position="19"/>
    </location>
</feature>
<dbReference type="PANTHER" id="PTHR11362">
    <property type="entry name" value="PHOSPHATIDYLETHANOLAMINE-BINDING PROTEIN"/>
    <property type="match status" value="1"/>
</dbReference>
<name>A0ABM3LXV2_BICAN</name>
<dbReference type="SUPFAM" id="SSF49777">
    <property type="entry name" value="PEBP-like"/>
    <property type="match status" value="1"/>
</dbReference>
<reference evidence="3" key="1">
    <citation type="submission" date="2025-08" db="UniProtKB">
        <authorList>
            <consortium name="RefSeq"/>
        </authorList>
    </citation>
    <scope>IDENTIFICATION</scope>
</reference>
<protein>
    <submittedName>
        <fullName evidence="3">Protein D1-like</fullName>
    </submittedName>
</protein>
<dbReference type="GeneID" id="128199237"/>
<keyword evidence="2" id="KW-1185">Reference proteome</keyword>
<dbReference type="InterPro" id="IPR035810">
    <property type="entry name" value="PEBP_euk"/>
</dbReference>
<dbReference type="RefSeq" id="XP_052743884.1">
    <property type="nucleotide sequence ID" value="XM_052887924.1"/>
</dbReference>
<evidence type="ECO:0000313" key="2">
    <source>
        <dbReference type="Proteomes" id="UP001652582"/>
    </source>
</evidence>
<keyword evidence="1" id="KW-0732">Signal</keyword>
<organism evidence="2 3">
    <name type="scientific">Bicyclus anynana</name>
    <name type="common">Squinting bush brown butterfly</name>
    <dbReference type="NCBI Taxonomy" id="110368"/>
    <lineage>
        <taxon>Eukaryota</taxon>
        <taxon>Metazoa</taxon>
        <taxon>Ecdysozoa</taxon>
        <taxon>Arthropoda</taxon>
        <taxon>Hexapoda</taxon>
        <taxon>Insecta</taxon>
        <taxon>Pterygota</taxon>
        <taxon>Neoptera</taxon>
        <taxon>Endopterygota</taxon>
        <taxon>Lepidoptera</taxon>
        <taxon>Glossata</taxon>
        <taxon>Ditrysia</taxon>
        <taxon>Papilionoidea</taxon>
        <taxon>Nymphalidae</taxon>
        <taxon>Satyrinae</taxon>
        <taxon>Satyrini</taxon>
        <taxon>Mycalesina</taxon>
        <taxon>Bicyclus</taxon>
    </lineage>
</organism>
<dbReference type="CDD" id="cd00866">
    <property type="entry name" value="PEBP_euk"/>
    <property type="match status" value="1"/>
</dbReference>
<evidence type="ECO:0000313" key="3">
    <source>
        <dbReference type="RefSeq" id="XP_052743884.1"/>
    </source>
</evidence>
<dbReference type="Gene3D" id="3.90.280.10">
    <property type="entry name" value="PEBP-like"/>
    <property type="match status" value="1"/>
</dbReference>
<dbReference type="PANTHER" id="PTHR11362:SF82">
    <property type="entry name" value="PHOSPHATIDYLETHANOLAMINE-BINDING PROTEIN 4"/>
    <property type="match status" value="1"/>
</dbReference>
<sequence>MRVLLVCVAVALLSSPVELRPRRRRPTVADAFNDAEIPKILNITAPKTMLDVCYENAAINLGNQVNAGDTIGELEINFPGEPGCLYTLIVLSTASASSRSLDLSTGCEVVDLLPASPIPGTGPHTYIFLLFQQPDEIDTLADDIVALNTDRMAFNIADFVDNYCLQCPVAGNFFVTEFQDQDDD</sequence>
<dbReference type="InterPro" id="IPR036610">
    <property type="entry name" value="PEBP-like_sf"/>
</dbReference>
<accession>A0ABM3LXV2</accession>
<feature type="chain" id="PRO_5045704513" evidence="1">
    <location>
        <begin position="20"/>
        <end position="184"/>
    </location>
</feature>
<evidence type="ECO:0000256" key="1">
    <source>
        <dbReference type="SAM" id="SignalP"/>
    </source>
</evidence>
<gene>
    <name evidence="3" type="primary">LOC128199237</name>
</gene>